<dbReference type="AlphaFoldDB" id="A7TC42"/>
<reference evidence="1 2" key="1">
    <citation type="journal article" date="2007" name="Science">
        <title>Sea anemone genome reveals ancestral eumetazoan gene repertoire and genomic organization.</title>
        <authorList>
            <person name="Putnam N.H."/>
            <person name="Srivastava M."/>
            <person name="Hellsten U."/>
            <person name="Dirks B."/>
            <person name="Chapman J."/>
            <person name="Salamov A."/>
            <person name="Terry A."/>
            <person name="Shapiro H."/>
            <person name="Lindquist E."/>
            <person name="Kapitonov V.V."/>
            <person name="Jurka J."/>
            <person name="Genikhovich G."/>
            <person name="Grigoriev I.V."/>
            <person name="Lucas S.M."/>
            <person name="Steele R.E."/>
            <person name="Finnerty J.R."/>
            <person name="Technau U."/>
            <person name="Martindale M.Q."/>
            <person name="Rokhsar D.S."/>
        </authorList>
    </citation>
    <scope>NUCLEOTIDE SEQUENCE [LARGE SCALE GENOMIC DNA]</scope>
    <source>
        <strain evidence="2">CH2 X CH6</strain>
    </source>
</reference>
<dbReference type="InParanoid" id="A7TC42"/>
<evidence type="ECO:0008006" key="3">
    <source>
        <dbReference type="Google" id="ProtNLM"/>
    </source>
</evidence>
<protein>
    <recommendedName>
        <fullName evidence="3">Reverse transcriptase domain-containing protein</fullName>
    </recommendedName>
</protein>
<name>A7TC42_NEMVE</name>
<feature type="non-terminal residue" evidence="1">
    <location>
        <position position="1"/>
    </location>
</feature>
<organism evidence="1 2">
    <name type="scientific">Nematostella vectensis</name>
    <name type="common">Starlet sea anemone</name>
    <dbReference type="NCBI Taxonomy" id="45351"/>
    <lineage>
        <taxon>Eukaryota</taxon>
        <taxon>Metazoa</taxon>
        <taxon>Cnidaria</taxon>
        <taxon>Anthozoa</taxon>
        <taxon>Hexacorallia</taxon>
        <taxon>Actiniaria</taxon>
        <taxon>Edwardsiidae</taxon>
        <taxon>Nematostella</taxon>
    </lineage>
</organism>
<dbReference type="EMBL" id="DS475979">
    <property type="protein sequence ID" value="EDO26399.1"/>
    <property type="molecule type" value="Genomic_DNA"/>
</dbReference>
<keyword evidence="2" id="KW-1185">Reference proteome</keyword>
<evidence type="ECO:0000313" key="1">
    <source>
        <dbReference type="EMBL" id="EDO26399.1"/>
    </source>
</evidence>
<gene>
    <name evidence="1" type="ORF">NEMVEDRAFT_v1g154344</name>
</gene>
<dbReference type="HOGENOM" id="CLU_204269_0_0_1"/>
<dbReference type="Proteomes" id="UP000001593">
    <property type="component" value="Unassembled WGS sequence"/>
</dbReference>
<evidence type="ECO:0000313" key="2">
    <source>
        <dbReference type="Proteomes" id="UP000001593"/>
    </source>
</evidence>
<proteinExistence type="predicted"/>
<accession>A7TC42</accession>
<dbReference type="PhylomeDB" id="A7TC42"/>
<sequence>NPKLDEQFRPISILPALSKVFEKVVAAQMTTFCETDSVLNNNISSFRKGH</sequence>